<dbReference type="RefSeq" id="WP_345221437.1">
    <property type="nucleotide sequence ID" value="NZ_BAABHA010000002.1"/>
</dbReference>
<dbReference type="EMBL" id="BAABHA010000002">
    <property type="protein sequence ID" value="GAA4374897.1"/>
    <property type="molecule type" value="Genomic_DNA"/>
</dbReference>
<dbReference type="SUPFAM" id="SSF47413">
    <property type="entry name" value="lambda repressor-like DNA-binding domains"/>
    <property type="match status" value="1"/>
</dbReference>
<accession>A0ABP8IW23</accession>
<comment type="caution">
    <text evidence="1">The sequence shown here is derived from an EMBL/GenBank/DDBJ whole genome shotgun (WGS) entry which is preliminary data.</text>
</comment>
<protein>
    <recommendedName>
        <fullName evidence="3">XRE family transcriptional regulator</fullName>
    </recommendedName>
</protein>
<dbReference type="Gene3D" id="1.10.260.40">
    <property type="entry name" value="lambda repressor-like DNA-binding domains"/>
    <property type="match status" value="1"/>
</dbReference>
<name>A0ABP8IW23_9BACT</name>
<evidence type="ECO:0008006" key="3">
    <source>
        <dbReference type="Google" id="ProtNLM"/>
    </source>
</evidence>
<evidence type="ECO:0000313" key="2">
    <source>
        <dbReference type="Proteomes" id="UP001500454"/>
    </source>
</evidence>
<evidence type="ECO:0000313" key="1">
    <source>
        <dbReference type="EMBL" id="GAA4374897.1"/>
    </source>
</evidence>
<dbReference type="Pfam" id="PF13560">
    <property type="entry name" value="HTH_31"/>
    <property type="match status" value="1"/>
</dbReference>
<sequence>MPRPPLSSDTAVAALRDYFGFTQLDVAAWLGVSKAQAGHLETGRRGLSEAAAKALAPLLRHLPPAQPAASPPPAAAGPALALAPPEAAPLAARLDYCQHHARRLRRALRPLQAQATLAARWAALLPAIRAELPPDPGPAAAPNPATHWPAWLSWQRHRWLAQRPTALPPHLSARYHLLRLQAEALETEAAALRALLPPTAS</sequence>
<gene>
    <name evidence="1" type="ORF">GCM10023186_06950</name>
</gene>
<organism evidence="1 2">
    <name type="scientific">Hymenobacter koreensis</name>
    <dbReference type="NCBI Taxonomy" id="1084523"/>
    <lineage>
        <taxon>Bacteria</taxon>
        <taxon>Pseudomonadati</taxon>
        <taxon>Bacteroidota</taxon>
        <taxon>Cytophagia</taxon>
        <taxon>Cytophagales</taxon>
        <taxon>Hymenobacteraceae</taxon>
        <taxon>Hymenobacter</taxon>
    </lineage>
</organism>
<keyword evidence="2" id="KW-1185">Reference proteome</keyword>
<proteinExistence type="predicted"/>
<dbReference type="InterPro" id="IPR010982">
    <property type="entry name" value="Lambda_DNA-bd_dom_sf"/>
</dbReference>
<reference evidence="2" key="1">
    <citation type="journal article" date="2019" name="Int. J. Syst. Evol. Microbiol.">
        <title>The Global Catalogue of Microorganisms (GCM) 10K type strain sequencing project: providing services to taxonomists for standard genome sequencing and annotation.</title>
        <authorList>
            <consortium name="The Broad Institute Genomics Platform"/>
            <consortium name="The Broad Institute Genome Sequencing Center for Infectious Disease"/>
            <person name="Wu L."/>
            <person name="Ma J."/>
        </authorList>
    </citation>
    <scope>NUCLEOTIDE SEQUENCE [LARGE SCALE GENOMIC DNA]</scope>
    <source>
        <strain evidence="2">JCM 17924</strain>
    </source>
</reference>
<dbReference type="Proteomes" id="UP001500454">
    <property type="component" value="Unassembled WGS sequence"/>
</dbReference>